<keyword evidence="2" id="KW-0614">Plasmid</keyword>
<protein>
    <submittedName>
        <fullName evidence="2">Uncharacterized protein</fullName>
    </submittedName>
</protein>
<dbReference type="RefSeq" id="WP_257858443.1">
    <property type="nucleotide sequence ID" value="NZ_CP102517.1"/>
</dbReference>
<dbReference type="Proteomes" id="UP001057738">
    <property type="component" value="Plasmid pshk1"/>
</dbReference>
<dbReference type="GeneID" id="95579025"/>
<organism evidence="2 3">
    <name type="scientific">Streptomyces yangpuensis</name>
    <dbReference type="NCBI Taxonomy" id="1648182"/>
    <lineage>
        <taxon>Bacteria</taxon>
        <taxon>Bacillati</taxon>
        <taxon>Actinomycetota</taxon>
        <taxon>Actinomycetes</taxon>
        <taxon>Kitasatosporales</taxon>
        <taxon>Streptomycetaceae</taxon>
        <taxon>Streptomyces</taxon>
    </lineage>
</organism>
<keyword evidence="3" id="KW-1185">Reference proteome</keyword>
<sequence length="81" mass="8576">MASIIQHGTVEREEGPSRIAIALVLLAVGFLAGSYAANPAEFIVTVDVFAQSVYDGAVQWGVTVVLTAVASWCVGRKRANR</sequence>
<keyword evidence="1" id="KW-1133">Transmembrane helix</keyword>
<keyword evidence="1" id="KW-0472">Membrane</keyword>
<accession>A0ABY5Q903</accession>
<reference evidence="2" key="1">
    <citation type="submission" date="2022-08" db="EMBL/GenBank/DDBJ databases">
        <authorList>
            <person name="Tian L."/>
        </authorList>
    </citation>
    <scope>NUCLEOTIDE SEQUENCE</scope>
    <source>
        <strain evidence="2">CM253</strain>
        <plasmid evidence="2">pshk1</plasmid>
    </source>
</reference>
<feature type="transmembrane region" description="Helical" evidence="1">
    <location>
        <begin position="20"/>
        <end position="37"/>
    </location>
</feature>
<name>A0ABY5Q903_9ACTN</name>
<gene>
    <name evidence="2" type="ORF">NRK68_36430</name>
</gene>
<keyword evidence="1" id="KW-0812">Transmembrane</keyword>
<dbReference type="EMBL" id="CP102517">
    <property type="protein sequence ID" value="UUY52744.1"/>
    <property type="molecule type" value="Genomic_DNA"/>
</dbReference>
<evidence type="ECO:0000313" key="3">
    <source>
        <dbReference type="Proteomes" id="UP001057738"/>
    </source>
</evidence>
<feature type="transmembrane region" description="Helical" evidence="1">
    <location>
        <begin position="57"/>
        <end position="75"/>
    </location>
</feature>
<evidence type="ECO:0000313" key="2">
    <source>
        <dbReference type="EMBL" id="UUY52744.1"/>
    </source>
</evidence>
<evidence type="ECO:0000256" key="1">
    <source>
        <dbReference type="SAM" id="Phobius"/>
    </source>
</evidence>
<geneLocation type="plasmid" evidence="2 3">
    <name>pshk1</name>
</geneLocation>
<proteinExistence type="predicted"/>